<feature type="repeat" description="TPR" evidence="1">
    <location>
        <begin position="1330"/>
        <end position="1363"/>
    </location>
</feature>
<dbReference type="PANTHER" id="PTHR19959">
    <property type="entry name" value="KINESIN LIGHT CHAIN"/>
    <property type="match status" value="1"/>
</dbReference>
<accession>C3Z6H0</accession>
<feature type="repeat" description="TPR" evidence="1">
    <location>
        <begin position="1243"/>
        <end position="1276"/>
    </location>
</feature>
<dbReference type="Gene3D" id="1.25.40.10">
    <property type="entry name" value="Tetratricopeptide repeat domain"/>
    <property type="match status" value="6"/>
</dbReference>
<dbReference type="Pfam" id="PF13424">
    <property type="entry name" value="TPR_12"/>
    <property type="match status" value="1"/>
</dbReference>
<evidence type="ECO:0000259" key="2">
    <source>
        <dbReference type="Pfam" id="PF03445"/>
    </source>
</evidence>
<feature type="domain" description="Protein-PII uridylyltransferase N-terminal" evidence="2">
    <location>
        <begin position="422"/>
        <end position="509"/>
    </location>
</feature>
<dbReference type="eggNOG" id="KOG1840">
    <property type="taxonomic scope" value="Eukaryota"/>
</dbReference>
<dbReference type="InterPro" id="IPR006597">
    <property type="entry name" value="Sel1-like"/>
</dbReference>
<dbReference type="EMBL" id="GG666588">
    <property type="protein sequence ID" value="EEN51814.1"/>
    <property type="molecule type" value="Genomic_DNA"/>
</dbReference>
<dbReference type="InterPro" id="IPR005105">
    <property type="entry name" value="GlnD_Uridyltrans_N"/>
</dbReference>
<proteinExistence type="predicted"/>
<name>C3Z6H0_BRAFL</name>
<dbReference type="InParanoid" id="C3Z6H0"/>
<gene>
    <name evidence="3" type="ORF">BRAFLDRAFT_96775</name>
</gene>
<dbReference type="PANTHER" id="PTHR19959:SF119">
    <property type="entry name" value="FUNGAL LIPASE-LIKE DOMAIN-CONTAINING PROTEIN"/>
    <property type="match status" value="1"/>
</dbReference>
<dbReference type="GO" id="GO:0008773">
    <property type="term" value="F:[protein-PII] uridylyltransferase activity"/>
    <property type="evidence" value="ECO:0007669"/>
    <property type="project" value="InterPro"/>
</dbReference>
<dbReference type="Pfam" id="PF08238">
    <property type="entry name" value="Sel1"/>
    <property type="match status" value="2"/>
</dbReference>
<evidence type="ECO:0000313" key="3">
    <source>
        <dbReference type="EMBL" id="EEN51814.1"/>
    </source>
</evidence>
<feature type="repeat" description="TPR" evidence="1">
    <location>
        <begin position="845"/>
        <end position="878"/>
    </location>
</feature>
<reference evidence="3" key="1">
    <citation type="journal article" date="2008" name="Nature">
        <title>The amphioxus genome and the evolution of the chordate karyotype.</title>
        <authorList>
            <consortium name="US DOE Joint Genome Institute (JGI-PGF)"/>
            <person name="Putnam N.H."/>
            <person name="Butts T."/>
            <person name="Ferrier D.E.K."/>
            <person name="Furlong R.F."/>
            <person name="Hellsten U."/>
            <person name="Kawashima T."/>
            <person name="Robinson-Rechavi M."/>
            <person name="Shoguchi E."/>
            <person name="Terry A."/>
            <person name="Yu J.-K."/>
            <person name="Benito-Gutierrez E.L."/>
            <person name="Dubchak I."/>
            <person name="Garcia-Fernandez J."/>
            <person name="Gibson-Brown J.J."/>
            <person name="Grigoriev I.V."/>
            <person name="Horton A.C."/>
            <person name="de Jong P.J."/>
            <person name="Jurka J."/>
            <person name="Kapitonov V.V."/>
            <person name="Kohara Y."/>
            <person name="Kuroki Y."/>
            <person name="Lindquist E."/>
            <person name="Lucas S."/>
            <person name="Osoegawa K."/>
            <person name="Pennacchio L.A."/>
            <person name="Salamov A.A."/>
            <person name="Satou Y."/>
            <person name="Sauka-Spengler T."/>
            <person name="Schmutz J."/>
            <person name="Shin-I T."/>
            <person name="Toyoda A."/>
            <person name="Bronner-Fraser M."/>
            <person name="Fujiyama A."/>
            <person name="Holland L.Z."/>
            <person name="Holland P.W.H."/>
            <person name="Satoh N."/>
            <person name="Rokhsar D.S."/>
        </authorList>
    </citation>
    <scope>NUCLEOTIDE SEQUENCE [LARGE SCALE GENOMIC DNA]</scope>
    <source>
        <strain evidence="3">S238N-H82</strain>
        <tissue evidence="3">Testes</tissue>
    </source>
</reference>
<dbReference type="Pfam" id="PF13374">
    <property type="entry name" value="TPR_10"/>
    <property type="match status" value="4"/>
</dbReference>
<dbReference type="PROSITE" id="PS50005">
    <property type="entry name" value="TPR"/>
    <property type="match status" value="6"/>
</dbReference>
<organism>
    <name type="scientific">Branchiostoma floridae</name>
    <name type="common">Florida lancelet</name>
    <name type="synonym">Amphioxus</name>
    <dbReference type="NCBI Taxonomy" id="7739"/>
    <lineage>
        <taxon>Eukaryota</taxon>
        <taxon>Metazoa</taxon>
        <taxon>Chordata</taxon>
        <taxon>Cephalochordata</taxon>
        <taxon>Leptocardii</taxon>
        <taxon>Amphioxiformes</taxon>
        <taxon>Branchiostomatidae</taxon>
        <taxon>Branchiostoma</taxon>
    </lineage>
</organism>
<feature type="repeat" description="TPR" evidence="1">
    <location>
        <begin position="801"/>
        <end position="834"/>
    </location>
</feature>
<dbReference type="eggNOG" id="KOG1130">
    <property type="taxonomic scope" value="Eukaryota"/>
</dbReference>
<dbReference type="InterPro" id="IPR011990">
    <property type="entry name" value="TPR-like_helical_dom_sf"/>
</dbReference>
<dbReference type="SUPFAM" id="SSF81901">
    <property type="entry name" value="HCP-like"/>
    <property type="match status" value="1"/>
</dbReference>
<keyword evidence="1" id="KW-0802">TPR repeat</keyword>
<feature type="repeat" description="TPR" evidence="1">
    <location>
        <begin position="978"/>
        <end position="1011"/>
    </location>
</feature>
<dbReference type="SUPFAM" id="SSF48452">
    <property type="entry name" value="TPR-like"/>
    <property type="match status" value="2"/>
</dbReference>
<protein>
    <recommendedName>
        <fullName evidence="2">Protein-PII uridylyltransferase N-terminal domain-containing protein</fullName>
    </recommendedName>
</protein>
<sequence>MLRVCEKLREVDAKTRKLGLVCTETNYLRALQDAMANMDRCTEVEVLKTLGDVNLEKGRLYKNVVKFDRAILLYRAALLRCEYIDMGKSLEYRYQYAKKLRVGKKPIITTCASYASPTSITEKLSLAKVAEKLGDLDRRFVAGFTNESVLIGYTNFMIEGIVNGDNVLEVEAIKSLGDVYLKRGTETGDAPCLTKAAALYNTALARCGDSHGRVALIHRLLYTARIRQEEAKRLGNQVLSSPLWAFNPWPCRSVNELRSAYQKYLTAGDRALTDGNMDLAEQKFVSSLKLIHDPNKPDRCKEAECLCRLGDVYVRRGKRTKQGRKFTQAAALYNASIARTKGNKDKLVKRLQETEQMFLQYAANVYSKGSSSDRVIRHRKRLWAMRSRAKVQLEAIDQQHNPYQYDENDPVMITVEAERAEAVKGLCKSIAEDRRRFIKELVDESIELLGTPPCKYAFIGLGSQATELVTPYSDLEFAILIEDGKDNDDTRRYFITLTHYLHLKVINLGETILPAMAIPSLNDFLSDDPEKDWFYDSVTPRGFAFDGFMPWAKGYHLAGILKRVVFLTGEKGLVNEYVTTLMETATGHTLSHSQSSLSTIQQLVNENSDQFFTRKPTTGQLLNVKKDIYRFPDIAIEVLALCYGTMHASAWSIIDELTRLQRIDEEDAAHLMILTSISAELRLRTYNANGGQKDNLSPLGKMMSCHPKEAEISENTLKSIFHIPDTRVLFRYYSRAVPLKKCILTAIKNNTPDQPGIVSQLNIFDTSNLCQGRIARNLFLPDKSICHLEAALNEVGDVERPLVLYELGKSWTENNDDKKAINYYEEALKMDKGLHGKSMINVLSVQLLHSLGASWIRLGDQHKAISYFERSLKLIETIDGDNTAPRSDIANVLSNLSLCWSRLGNQMKAINYQERSMAIRKSIYGENTAHPHIALSLLNLGSFWSILTYYRRAISYVEQSLMMMKIIYGDNTAHPYIAQALASLGTSWYELCDQKKAIHYYEQSLSMRRTIYGDNMAHPDIHGSLLNLGSSWKILGHHHKANSYYERSLMMVKSIYGDNAAHPDIAQSLHSLGASWFDVGDPKKAMSYLEQSLAMRKSIYGENTAHPDIVASLTTLGGHWSRLGNQVQAINYCEQSLAMGKTMYGDNNAHPDIANSLYNLGRSWGELGDQKKAIHYCDQSLRIWKFIFGNNTAHPDIARTLNALGSSWNVLGDLKKAMSYFEQSLVMEKIIHGGDNTAHPSIAMLLSNIGACFYQLGDKRKAINYFEQSLTMRKTIYGNTAHPDIAQSLLNMGTSLSELGDKKRALRYYEQSLSMSKSFYGDNTAHPDIAKSLQTLGSYWSKLGDQNKAISYFEQALTMRTTIYGDNKAHPEITASLYSIALAWRALGDERPMECIERLQNGEGYLLYAYRT</sequence>
<dbReference type="SMART" id="SM00028">
    <property type="entry name" value="TPR"/>
    <property type="match status" value="14"/>
</dbReference>
<dbReference type="Pfam" id="PF03445">
    <property type="entry name" value="DUF294"/>
    <property type="match status" value="1"/>
</dbReference>
<feature type="repeat" description="TPR" evidence="1">
    <location>
        <begin position="1286"/>
        <end position="1319"/>
    </location>
</feature>
<dbReference type="InterPro" id="IPR019734">
    <property type="entry name" value="TPR_rpt"/>
</dbReference>
<evidence type="ECO:0000256" key="1">
    <source>
        <dbReference type="PROSITE-ProRule" id="PRU00339"/>
    </source>
</evidence>